<accession>A0A6M3J4H8</accession>
<feature type="compositionally biased region" description="Basic and acidic residues" evidence="1">
    <location>
        <begin position="45"/>
        <end position="68"/>
    </location>
</feature>
<dbReference type="EMBL" id="MT141522">
    <property type="protein sequence ID" value="QJA64584.1"/>
    <property type="molecule type" value="Genomic_DNA"/>
</dbReference>
<reference evidence="2" key="1">
    <citation type="submission" date="2020-03" db="EMBL/GenBank/DDBJ databases">
        <title>The deep terrestrial virosphere.</title>
        <authorList>
            <person name="Holmfeldt K."/>
            <person name="Nilsson E."/>
            <person name="Simone D."/>
            <person name="Lopez-Fernandez M."/>
            <person name="Wu X."/>
            <person name="de Brujin I."/>
            <person name="Lundin D."/>
            <person name="Andersson A."/>
            <person name="Bertilsson S."/>
            <person name="Dopson M."/>
        </authorList>
    </citation>
    <scope>NUCLEOTIDE SEQUENCE</scope>
    <source>
        <strain evidence="2">MM415B00488</strain>
    </source>
</reference>
<evidence type="ECO:0000256" key="1">
    <source>
        <dbReference type="SAM" id="MobiDB-lite"/>
    </source>
</evidence>
<dbReference type="AlphaFoldDB" id="A0A6M3J4H8"/>
<evidence type="ECO:0000313" key="2">
    <source>
        <dbReference type="EMBL" id="QJA64584.1"/>
    </source>
</evidence>
<gene>
    <name evidence="2" type="ORF">MM415B00488_0032</name>
</gene>
<sequence length="132" mass="14753">MQSIIETIDTTVAVLDVALRAIAQHARDARSLEPDLQVLLAELASSHDDTDAHHERFPDDQGKEWEDQSQACREHWKACFARRGAAERAVLDYARAVRATAQVDHAAVLDTDEAIPDTQAPWPTSLDERITR</sequence>
<name>A0A6M3J4H8_9ZZZZ</name>
<feature type="region of interest" description="Disordered" evidence="1">
    <location>
        <begin position="112"/>
        <end position="132"/>
    </location>
</feature>
<proteinExistence type="predicted"/>
<protein>
    <submittedName>
        <fullName evidence="2">Uncharacterized protein</fullName>
    </submittedName>
</protein>
<organism evidence="2">
    <name type="scientific">viral metagenome</name>
    <dbReference type="NCBI Taxonomy" id="1070528"/>
    <lineage>
        <taxon>unclassified sequences</taxon>
        <taxon>metagenomes</taxon>
        <taxon>organismal metagenomes</taxon>
    </lineage>
</organism>
<feature type="region of interest" description="Disordered" evidence="1">
    <location>
        <begin position="43"/>
        <end position="68"/>
    </location>
</feature>